<organism evidence="1">
    <name type="scientific">viral metagenome</name>
    <dbReference type="NCBI Taxonomy" id="1070528"/>
    <lineage>
        <taxon>unclassified sequences</taxon>
        <taxon>metagenomes</taxon>
        <taxon>organismal metagenomes</taxon>
    </lineage>
</organism>
<accession>A0A6C0ADY9</accession>
<sequence>MTTEIEKDRIIEEYKKLLKLKDLKIDEMEENQKIKNENTVPLSVILNLPKFDFIRFNKSESESKKGIVTPHKSKRGKINIKKRFEIIPENIEKLQLNMKKINFKNSTFFGTSSYLDDKTIRYSSENTIQRLAYNYMTDIFEILELTKYINFYDTPSMVTAISEKELKKMNYPDVIIIKTRKNKPIIAMEIKKPYINKKGVNILDDDNVIGQIYDYMLSIKSFYNQKNVYGILTSLSGWKILSLPEEEEIDFNSRIIYESKIYDFSDPDLPKVLIGIIKKSIDSTYYSIKIFDEKRNYIEYSKEECRWKRMNQTELQFLENNINFDIYKDCKKLTYTIYKFFQTGRTNQTSLIINNCGSIGVLKQFFGTQYNKNKEKTEEFIDFEREASMWKHMYEIDAEIQKINGKPTFLTPLIFTLEKRYNTDYKHYEVFIQTDLTKIFTYEGANASDLPIKMSGFQSDIDNLAKKINIKKSARHAIKYIAKKNYIHNDLKWEHIGLYPVLVNGVVDRLEPILIDLESLEEKKKKEAKKEMKQQLEIMSENCVFIKNTGYVTVN</sequence>
<proteinExistence type="predicted"/>
<reference evidence="1" key="1">
    <citation type="journal article" date="2020" name="Nature">
        <title>Giant virus diversity and host interactions through global metagenomics.</title>
        <authorList>
            <person name="Schulz F."/>
            <person name="Roux S."/>
            <person name="Paez-Espino D."/>
            <person name="Jungbluth S."/>
            <person name="Walsh D.A."/>
            <person name="Denef V.J."/>
            <person name="McMahon K.D."/>
            <person name="Konstantinidis K.T."/>
            <person name="Eloe-Fadrosh E.A."/>
            <person name="Kyrpides N.C."/>
            <person name="Woyke T."/>
        </authorList>
    </citation>
    <scope>NUCLEOTIDE SEQUENCE</scope>
    <source>
        <strain evidence="1">GVMAG-S-1021933-23</strain>
    </source>
</reference>
<dbReference type="PANTHER" id="PTHR34871">
    <property type="entry name" value="DUF5898 DOMAIN-CONTAINING PROTEIN"/>
    <property type="match status" value="1"/>
</dbReference>
<dbReference type="EMBL" id="MN740594">
    <property type="protein sequence ID" value="QHS77967.1"/>
    <property type="molecule type" value="Genomic_DNA"/>
</dbReference>
<evidence type="ECO:0000313" key="1">
    <source>
        <dbReference type="EMBL" id="QHS77967.1"/>
    </source>
</evidence>
<dbReference type="PANTHER" id="PTHR34871:SF1">
    <property type="entry name" value="DUF5898 DOMAIN-CONTAINING PROTEIN"/>
    <property type="match status" value="1"/>
</dbReference>
<dbReference type="AlphaFoldDB" id="A0A6C0ADY9"/>
<protein>
    <submittedName>
        <fullName evidence="1">Uncharacterized protein</fullName>
    </submittedName>
</protein>
<name>A0A6C0ADY9_9ZZZZ</name>